<evidence type="ECO:0000313" key="3">
    <source>
        <dbReference type="Proteomes" id="UP000222564"/>
    </source>
</evidence>
<dbReference type="RefSeq" id="WP_099082771.1">
    <property type="nucleotide sequence ID" value="NZ_AWQQ01000046.1"/>
</dbReference>
<dbReference type="Gene3D" id="3.40.50.300">
    <property type="entry name" value="P-loop containing nucleotide triphosphate hydrolases"/>
    <property type="match status" value="1"/>
</dbReference>
<dbReference type="GO" id="GO:0016301">
    <property type="term" value="F:kinase activity"/>
    <property type="evidence" value="ECO:0007669"/>
    <property type="project" value="InterPro"/>
</dbReference>
<evidence type="ECO:0000313" key="2">
    <source>
        <dbReference type="EMBL" id="PHJ38702.1"/>
    </source>
</evidence>
<protein>
    <submittedName>
        <fullName evidence="2">ATPase AAA</fullName>
    </submittedName>
</protein>
<dbReference type="InterPro" id="IPR027417">
    <property type="entry name" value="P-loop_NTPase"/>
</dbReference>
<dbReference type="OrthoDB" id="9764644at2"/>
<dbReference type="EMBL" id="AWQQ01000046">
    <property type="protein sequence ID" value="PHJ38702.1"/>
    <property type="molecule type" value="Genomic_DNA"/>
</dbReference>
<dbReference type="AlphaFoldDB" id="A0A2C6MG66"/>
<dbReference type="InterPro" id="IPR003593">
    <property type="entry name" value="AAA+_ATPase"/>
</dbReference>
<reference evidence="2 3" key="1">
    <citation type="submission" date="2013-09" db="EMBL/GenBank/DDBJ databases">
        <title>Biodegradation of hydrocarbons in the deep terrestrial subsurface : characterization of a microbial consortium composed of two Desulfotomaculum species originating from a deep geological formation.</title>
        <authorList>
            <person name="Aullo T."/>
            <person name="Berlendis S."/>
            <person name="Lascourreges J.-F."/>
            <person name="Dessort D."/>
            <person name="Saint-Laurent S."/>
            <person name="Schraauwers B."/>
            <person name="Mas J."/>
            <person name="Magot M."/>
            <person name="Ranchou-Peyruse A."/>
        </authorList>
    </citation>
    <scope>NUCLEOTIDE SEQUENCE [LARGE SCALE GENOMIC DNA]</scope>
    <source>
        <strain evidence="2 3">Bs107</strain>
    </source>
</reference>
<dbReference type="SMART" id="SM00382">
    <property type="entry name" value="AAA"/>
    <property type="match status" value="1"/>
</dbReference>
<dbReference type="SUPFAM" id="SSF55186">
    <property type="entry name" value="ThrRS/AlaRS common domain"/>
    <property type="match status" value="1"/>
</dbReference>
<dbReference type="InterPro" id="IPR006083">
    <property type="entry name" value="PRK/URK"/>
</dbReference>
<dbReference type="Gene3D" id="3.30.980.10">
    <property type="entry name" value="Threonyl-trna Synthetase, Chain A, domain 2"/>
    <property type="match status" value="1"/>
</dbReference>
<sequence>MENLIKVQVEGEQTFEIAQGTPVLEFLKNYMEERQIPVVAANINNRLKDLWTPLDTPCQVSFVDLASPEGIRIYHRSVTMLLMKAITEVMPGSNAVIQHALGNGLYGEIHYDRPLRDRDITRIERQMRYIIEADEPFLHTVLNKEDAERLFTEAGQTEKIQLLKYISNEQVELYVCGGFYDFCHGPMVPGTGYLRNFRLRFYLPGFILELPRAESPTEIPPYVEHGKLANIHFEAKKWANILKVSNVVSLNDVITKGDATNLIRLIRVSEAFHEKKIAYIADEIAENIDRIRIVLIAGPSSSGKTSFAQRLSIQLQVNGIRPVAISLDDYFVDREHTPRDEKGNYDFESIHAIDIGLFNDHLIKLIQGEEIKLPYFNFKTGKREYHGERLKLGPADLLVVEGIHALNDQLTSSIPKGRKFKIYVSALTQINLDNQNRIPTADVRLLRRIVRDQRCRGRSARETIAVWPSVRRGEEKNIFPFQESADVMFNSALPYELAVLKRVVEPHLKEILPEHPEYAEAQRLLRFLSYFAPLELDDVPLNSIVREFAGGICFVGPVR</sequence>
<name>A0A2C6MG66_9FIRM</name>
<evidence type="ECO:0000259" key="1">
    <source>
        <dbReference type="SMART" id="SM00382"/>
    </source>
</evidence>
<dbReference type="PANTHER" id="PTHR10285">
    <property type="entry name" value="URIDINE KINASE"/>
    <property type="match status" value="1"/>
</dbReference>
<feature type="domain" description="AAA+ ATPase" evidence="1">
    <location>
        <begin position="290"/>
        <end position="456"/>
    </location>
</feature>
<keyword evidence="3" id="KW-1185">Reference proteome</keyword>
<dbReference type="GO" id="GO:0005524">
    <property type="term" value="F:ATP binding"/>
    <property type="evidence" value="ECO:0007669"/>
    <property type="project" value="InterPro"/>
</dbReference>
<organism evidence="2 3">
    <name type="scientific">Desulforamulus profundi</name>
    <dbReference type="NCBI Taxonomy" id="1383067"/>
    <lineage>
        <taxon>Bacteria</taxon>
        <taxon>Bacillati</taxon>
        <taxon>Bacillota</taxon>
        <taxon>Clostridia</taxon>
        <taxon>Eubacteriales</taxon>
        <taxon>Peptococcaceae</taxon>
        <taxon>Desulforamulus</taxon>
    </lineage>
</organism>
<accession>A0A2C6MG66</accession>
<gene>
    <name evidence="2" type="ORF">P378_08200</name>
</gene>
<dbReference type="Pfam" id="PF00485">
    <property type="entry name" value="PRK"/>
    <property type="match status" value="1"/>
</dbReference>
<proteinExistence type="predicted"/>
<comment type="caution">
    <text evidence="2">The sequence shown here is derived from an EMBL/GenBank/DDBJ whole genome shotgun (WGS) entry which is preliminary data.</text>
</comment>
<dbReference type="InterPro" id="IPR018163">
    <property type="entry name" value="Thr/Ala-tRNA-synth_IIc_edit"/>
</dbReference>
<dbReference type="SUPFAM" id="SSF52540">
    <property type="entry name" value="P-loop containing nucleoside triphosphate hydrolases"/>
    <property type="match status" value="1"/>
</dbReference>
<dbReference type="Proteomes" id="UP000222564">
    <property type="component" value="Unassembled WGS sequence"/>
</dbReference>
<dbReference type="CDD" id="cd02028">
    <property type="entry name" value="UMPK_like"/>
    <property type="match status" value="1"/>
</dbReference>